<evidence type="ECO:0000259" key="3">
    <source>
        <dbReference type="Pfam" id="PF07987"/>
    </source>
</evidence>
<evidence type="ECO:0000313" key="4">
    <source>
        <dbReference type="EMBL" id="RYC14843.1"/>
    </source>
</evidence>
<feature type="domain" description="YncI copper-binding" evidence="3">
    <location>
        <begin position="90"/>
        <end position="157"/>
    </location>
</feature>
<reference evidence="4 5" key="1">
    <citation type="submission" date="2019-01" db="EMBL/GenBank/DDBJ databases">
        <title>Novel species of Nocardioides.</title>
        <authorList>
            <person name="Liu Q."/>
            <person name="X Y.-H."/>
        </authorList>
    </citation>
    <scope>NUCLEOTIDE SEQUENCE [LARGE SCALE GENOMIC DNA]</scope>
    <source>
        <strain evidence="4 5">HLT2-9</strain>
    </source>
</reference>
<accession>A0A4Q2T956</accession>
<evidence type="ECO:0000313" key="5">
    <source>
        <dbReference type="Proteomes" id="UP000291101"/>
    </source>
</evidence>
<dbReference type="RefSeq" id="WP_129424021.1">
    <property type="nucleotide sequence ID" value="NZ_SDWV01000001.1"/>
</dbReference>
<dbReference type="Gene3D" id="2.60.40.2230">
    <property type="entry name" value="Uncharacterised protein YcnI-like PF07987, DUF1775"/>
    <property type="match status" value="1"/>
</dbReference>
<keyword evidence="5" id="KW-1185">Reference proteome</keyword>
<keyword evidence="2" id="KW-0732">Signal</keyword>
<organism evidence="4 5">
    <name type="scientific">Nocardioides zhouii</name>
    <dbReference type="NCBI Taxonomy" id="1168729"/>
    <lineage>
        <taxon>Bacteria</taxon>
        <taxon>Bacillati</taxon>
        <taxon>Actinomycetota</taxon>
        <taxon>Actinomycetes</taxon>
        <taxon>Propionibacteriales</taxon>
        <taxon>Nocardioidaceae</taxon>
        <taxon>Nocardioides</taxon>
    </lineage>
</organism>
<evidence type="ECO:0000256" key="2">
    <source>
        <dbReference type="SAM" id="SignalP"/>
    </source>
</evidence>
<dbReference type="EMBL" id="SDWV01000001">
    <property type="protein sequence ID" value="RYC14843.1"/>
    <property type="molecule type" value="Genomic_DNA"/>
</dbReference>
<dbReference type="Proteomes" id="UP000291101">
    <property type="component" value="Unassembled WGS sequence"/>
</dbReference>
<feature type="signal peptide" evidence="2">
    <location>
        <begin position="1"/>
        <end position="30"/>
    </location>
</feature>
<feature type="domain" description="YncI copper-binding" evidence="3">
    <location>
        <begin position="31"/>
        <end position="88"/>
    </location>
</feature>
<dbReference type="Pfam" id="PF07987">
    <property type="entry name" value="DUF1775"/>
    <property type="match status" value="2"/>
</dbReference>
<sequence>MDRTRTAVRTVLSGLAAGVLVALGAAPALAHVTLTPSSTTAGDTAVVRVEVPHGCAGSATTELAVRMPAQVTEVTVTSTDRWVAEEVDGTITYRTDAPLPDGREDTVEFSVLLPVEVGTTLVFPGVQRCGDGEAAWIEIGADAAARDGLERPAPVIVVTGAASDRLMTVGAAGVLAAGCLGSGGVLLVRRRRA</sequence>
<proteinExistence type="predicted"/>
<feature type="transmembrane region" description="Helical" evidence="1">
    <location>
        <begin position="166"/>
        <end position="188"/>
    </location>
</feature>
<dbReference type="OrthoDB" id="9810871at2"/>
<comment type="caution">
    <text evidence="4">The sequence shown here is derived from an EMBL/GenBank/DDBJ whole genome shotgun (WGS) entry which is preliminary data.</text>
</comment>
<protein>
    <submittedName>
        <fullName evidence="4">DUF1775 domain-containing protein</fullName>
    </submittedName>
</protein>
<dbReference type="InterPro" id="IPR012533">
    <property type="entry name" value="YcnI-copper_dom"/>
</dbReference>
<dbReference type="AlphaFoldDB" id="A0A4Q2T956"/>
<gene>
    <name evidence="4" type="ORF">EUA94_01600</name>
</gene>
<keyword evidence="1" id="KW-0472">Membrane</keyword>
<feature type="chain" id="PRO_5020508723" evidence="2">
    <location>
        <begin position="31"/>
        <end position="193"/>
    </location>
</feature>
<name>A0A4Q2T956_9ACTN</name>
<keyword evidence="1" id="KW-1133">Transmembrane helix</keyword>
<evidence type="ECO:0000256" key="1">
    <source>
        <dbReference type="SAM" id="Phobius"/>
    </source>
</evidence>
<dbReference type="InterPro" id="IPR038507">
    <property type="entry name" value="YcnI-like_sf"/>
</dbReference>
<dbReference type="CDD" id="cd08545">
    <property type="entry name" value="YcnI_like"/>
    <property type="match status" value="1"/>
</dbReference>
<keyword evidence="1" id="KW-0812">Transmembrane</keyword>